<sequence>MRKLGGAAIGAGIGFLIVVGWIFRPMTSGEWAAWVQTLGVLVAMLWAVRLQVTASRQSLRQAGQVAAMFASHMHWVFRELNDACIKRSWDDYSVHRRILQEVLMQGREVTLQLLDGRSLAMVSSLRTIAVEALEKTEGHTNTGNWMHLQLYFDRRLPSIAAWLSATGNPPESSGPTDYAGLRTSFGPMGGS</sequence>
<feature type="region of interest" description="Disordered" evidence="1">
    <location>
        <begin position="167"/>
        <end position="191"/>
    </location>
</feature>
<evidence type="ECO:0000256" key="2">
    <source>
        <dbReference type="SAM" id="Phobius"/>
    </source>
</evidence>
<accession>A0ABU8VPA3</accession>
<keyword evidence="2" id="KW-0472">Membrane</keyword>
<dbReference type="Proteomes" id="UP001365846">
    <property type="component" value="Unassembled WGS sequence"/>
</dbReference>
<keyword evidence="2" id="KW-1133">Transmembrane helix</keyword>
<dbReference type="EMBL" id="JBBKZU010000020">
    <property type="protein sequence ID" value="MEJ8815482.1"/>
    <property type="molecule type" value="Genomic_DNA"/>
</dbReference>
<reference evidence="3 4" key="1">
    <citation type="submission" date="2024-03" db="EMBL/GenBank/DDBJ databases">
        <title>Novel species of the genus Variovorax.</title>
        <authorList>
            <person name="Liu Q."/>
            <person name="Xin Y.-H."/>
        </authorList>
    </citation>
    <scope>NUCLEOTIDE SEQUENCE [LARGE SCALE GENOMIC DNA]</scope>
    <source>
        <strain evidence="3 4">KACC 18899</strain>
    </source>
</reference>
<evidence type="ECO:0000313" key="4">
    <source>
        <dbReference type="Proteomes" id="UP001365846"/>
    </source>
</evidence>
<evidence type="ECO:0008006" key="5">
    <source>
        <dbReference type="Google" id="ProtNLM"/>
    </source>
</evidence>
<comment type="caution">
    <text evidence="3">The sequence shown here is derived from an EMBL/GenBank/DDBJ whole genome shotgun (WGS) entry which is preliminary data.</text>
</comment>
<evidence type="ECO:0000256" key="1">
    <source>
        <dbReference type="SAM" id="MobiDB-lite"/>
    </source>
</evidence>
<dbReference type="RefSeq" id="WP_340360687.1">
    <property type="nucleotide sequence ID" value="NZ_JBBKZU010000020.1"/>
</dbReference>
<protein>
    <recommendedName>
        <fullName evidence="5">DUF4760 domain-containing protein</fullName>
    </recommendedName>
</protein>
<evidence type="ECO:0000313" key="3">
    <source>
        <dbReference type="EMBL" id="MEJ8815482.1"/>
    </source>
</evidence>
<keyword evidence="2" id="KW-0812">Transmembrane</keyword>
<gene>
    <name evidence="3" type="ORF">WKW77_30765</name>
</gene>
<feature type="transmembrane region" description="Helical" evidence="2">
    <location>
        <begin position="31"/>
        <end position="50"/>
    </location>
</feature>
<keyword evidence="4" id="KW-1185">Reference proteome</keyword>
<name>A0ABU8VPA3_9BURK</name>
<proteinExistence type="predicted"/>
<organism evidence="3 4">
    <name type="scientific">Variovorax ureilyticus</name>
    <dbReference type="NCBI Taxonomy" id="1836198"/>
    <lineage>
        <taxon>Bacteria</taxon>
        <taxon>Pseudomonadati</taxon>
        <taxon>Pseudomonadota</taxon>
        <taxon>Betaproteobacteria</taxon>
        <taxon>Burkholderiales</taxon>
        <taxon>Comamonadaceae</taxon>
        <taxon>Variovorax</taxon>
    </lineage>
</organism>
<feature type="transmembrane region" description="Helical" evidence="2">
    <location>
        <begin position="7"/>
        <end position="25"/>
    </location>
</feature>